<sequence length="60" mass="6660">MQLIKGLIFAAIATLCLTSTDATSTATEVKANVPKPRKLWYIRTRSPYNRNNTPQPTPAQ</sequence>
<evidence type="ECO:0000313" key="5">
    <source>
        <dbReference type="EMBL" id="KAG2970256.1"/>
    </source>
</evidence>
<name>A0A329SA48_9STRA</name>
<dbReference type="EMBL" id="RCMV01000674">
    <property type="protein sequence ID" value="KAG3214043.1"/>
    <property type="molecule type" value="Genomic_DNA"/>
</dbReference>
<dbReference type="EMBL" id="JAENGZ010000537">
    <property type="protein sequence ID" value="KAG6957551.1"/>
    <property type="molecule type" value="Genomic_DNA"/>
</dbReference>
<evidence type="ECO:0000256" key="1">
    <source>
        <dbReference type="SAM" id="SignalP"/>
    </source>
</evidence>
<reference evidence="2" key="2">
    <citation type="submission" date="2018-10" db="EMBL/GenBank/DDBJ databases">
        <title>Effector identification in a new, highly contiguous assembly of the strawberry crown rot pathogen Phytophthora cactorum.</title>
        <authorList>
            <person name="Armitage A.D."/>
            <person name="Nellist C.F."/>
            <person name="Bates H."/>
            <person name="Vickerstaff R.J."/>
            <person name="Harrison R.J."/>
        </authorList>
    </citation>
    <scope>NUCLEOTIDE SEQUENCE</scope>
    <source>
        <strain evidence="2">15-7</strain>
        <strain evidence="3">4032</strain>
        <strain evidence="4">4040</strain>
        <strain evidence="5">P415</strain>
        <strain evidence="6">P421</strain>
    </source>
</reference>
<dbReference type="EMBL" id="RCMG01000737">
    <property type="protein sequence ID" value="KAG2849899.1"/>
    <property type="molecule type" value="Genomic_DNA"/>
</dbReference>
<feature type="signal peptide" evidence="1">
    <location>
        <begin position="1"/>
        <end position="22"/>
    </location>
</feature>
<evidence type="ECO:0000313" key="2">
    <source>
        <dbReference type="EMBL" id="KAG2849899.1"/>
    </source>
</evidence>
<reference evidence="7" key="3">
    <citation type="submission" date="2021-01" db="EMBL/GenBank/DDBJ databases">
        <title>Phytophthora aleatoria, a newly-described species from Pinus radiata is distinct from Phytophthora cactorum isolates based on comparative genomics.</title>
        <authorList>
            <person name="Mcdougal R."/>
            <person name="Panda P."/>
            <person name="Williams N."/>
            <person name="Studholme D.J."/>
        </authorList>
    </citation>
    <scope>NUCLEOTIDE SEQUENCE</scope>
    <source>
        <strain evidence="7">NZFS 3830</strain>
    </source>
</reference>
<gene>
    <name evidence="7" type="ORF">JG687_00009922</name>
    <name evidence="8" type="ORF">PC110_g10004</name>
    <name evidence="2" type="ORF">PC113_g17279</name>
    <name evidence="3" type="ORF">PC115_g16562</name>
    <name evidence="4" type="ORF">PC117_g18239</name>
    <name evidence="5" type="ORF">PC118_g16986</name>
    <name evidence="6" type="ORF">PC129_g15034</name>
</gene>
<evidence type="ECO:0000313" key="4">
    <source>
        <dbReference type="EMBL" id="KAG2914694.1"/>
    </source>
</evidence>
<dbReference type="Proteomes" id="UP000688947">
    <property type="component" value="Unassembled WGS sequence"/>
</dbReference>
<evidence type="ECO:0000313" key="8">
    <source>
        <dbReference type="EMBL" id="RAW33665.1"/>
    </source>
</evidence>
<keyword evidence="9" id="KW-1185">Reference proteome</keyword>
<dbReference type="Proteomes" id="UP000735874">
    <property type="component" value="Unassembled WGS sequence"/>
</dbReference>
<organism evidence="8 9">
    <name type="scientific">Phytophthora cactorum</name>
    <dbReference type="NCBI Taxonomy" id="29920"/>
    <lineage>
        <taxon>Eukaryota</taxon>
        <taxon>Sar</taxon>
        <taxon>Stramenopiles</taxon>
        <taxon>Oomycota</taxon>
        <taxon>Peronosporomycetes</taxon>
        <taxon>Peronosporales</taxon>
        <taxon>Peronosporaceae</taxon>
        <taxon>Phytophthora</taxon>
    </lineage>
</organism>
<dbReference type="EMBL" id="RCMI01000733">
    <property type="protein sequence ID" value="KAG2899319.1"/>
    <property type="molecule type" value="Genomic_DNA"/>
</dbReference>
<evidence type="ECO:0000313" key="7">
    <source>
        <dbReference type="EMBL" id="KAG6957551.1"/>
    </source>
</evidence>
<evidence type="ECO:0000313" key="6">
    <source>
        <dbReference type="EMBL" id="KAG3214043.1"/>
    </source>
</evidence>
<feature type="chain" id="PRO_5040067880" description="RxLR effector protein" evidence="1">
    <location>
        <begin position="23"/>
        <end position="60"/>
    </location>
</feature>
<dbReference type="AlphaFoldDB" id="A0A329SA48"/>
<dbReference type="EMBL" id="RCML01000738">
    <property type="protein sequence ID" value="KAG2970256.1"/>
    <property type="molecule type" value="Genomic_DNA"/>
</dbReference>
<proteinExistence type="predicted"/>
<dbReference type="EMBL" id="MJFZ01000230">
    <property type="protein sequence ID" value="RAW33665.1"/>
    <property type="molecule type" value="Genomic_DNA"/>
</dbReference>
<dbReference type="Proteomes" id="UP000760860">
    <property type="component" value="Unassembled WGS sequence"/>
</dbReference>
<dbReference type="Proteomes" id="UP000251314">
    <property type="component" value="Unassembled WGS sequence"/>
</dbReference>
<evidence type="ECO:0008006" key="10">
    <source>
        <dbReference type="Google" id="ProtNLM"/>
    </source>
</evidence>
<accession>A0A329SA48</accession>
<dbReference type="Proteomes" id="UP000736787">
    <property type="component" value="Unassembled WGS sequence"/>
</dbReference>
<comment type="caution">
    <text evidence="8">The sequence shown here is derived from an EMBL/GenBank/DDBJ whole genome shotgun (WGS) entry which is preliminary data.</text>
</comment>
<dbReference type="Proteomes" id="UP000697107">
    <property type="component" value="Unassembled WGS sequence"/>
</dbReference>
<keyword evidence="1" id="KW-0732">Signal</keyword>
<dbReference type="EMBL" id="RCMK01000724">
    <property type="protein sequence ID" value="KAG2914694.1"/>
    <property type="molecule type" value="Genomic_DNA"/>
</dbReference>
<protein>
    <recommendedName>
        <fullName evidence="10">RxLR effector protein</fullName>
    </recommendedName>
</protein>
<reference evidence="8 9" key="1">
    <citation type="submission" date="2018-01" db="EMBL/GenBank/DDBJ databases">
        <title>Draft genome of the strawberry crown rot pathogen Phytophthora cactorum.</title>
        <authorList>
            <person name="Armitage A.D."/>
            <person name="Lysoe E."/>
            <person name="Nellist C.F."/>
            <person name="Harrison R.J."/>
            <person name="Brurberg M.B."/>
        </authorList>
    </citation>
    <scope>NUCLEOTIDE SEQUENCE [LARGE SCALE GENOMIC DNA]</scope>
    <source>
        <strain evidence="8 9">10300</strain>
    </source>
</reference>
<dbReference type="Proteomes" id="UP000774804">
    <property type="component" value="Unassembled WGS sequence"/>
</dbReference>
<evidence type="ECO:0000313" key="9">
    <source>
        <dbReference type="Proteomes" id="UP000251314"/>
    </source>
</evidence>
<dbReference type="VEuPathDB" id="FungiDB:PC110_g10004"/>
<evidence type="ECO:0000313" key="3">
    <source>
        <dbReference type="EMBL" id="KAG2899319.1"/>
    </source>
</evidence>
<dbReference type="OrthoDB" id="93370at2759"/>